<accession>A0A139WNJ3</accession>
<evidence type="ECO:0000313" key="5">
    <source>
        <dbReference type="Proteomes" id="UP000007266"/>
    </source>
</evidence>
<dbReference type="OMA" id="LDYSKEC"/>
<dbReference type="PANTHER" id="PTHR43969:SF8">
    <property type="entry name" value="GLUTATHIONE S TRANSFERASE E13, ISOFORM A-RELATED"/>
    <property type="match status" value="1"/>
</dbReference>
<feature type="domain" description="GST N-terminal" evidence="2">
    <location>
        <begin position="193"/>
        <end position="275"/>
    </location>
</feature>
<protein>
    <submittedName>
        <fullName evidence="4">Glutathione S-transferase 1-1-like Protein</fullName>
    </submittedName>
</protein>
<dbReference type="SUPFAM" id="SSF47616">
    <property type="entry name" value="GST C-terminal domain-like"/>
    <property type="match status" value="2"/>
</dbReference>
<dbReference type="InterPro" id="IPR004045">
    <property type="entry name" value="Glutathione_S-Trfase_N"/>
</dbReference>
<organism evidence="4 5">
    <name type="scientific">Tribolium castaneum</name>
    <name type="common">Red flour beetle</name>
    <dbReference type="NCBI Taxonomy" id="7070"/>
    <lineage>
        <taxon>Eukaryota</taxon>
        <taxon>Metazoa</taxon>
        <taxon>Ecdysozoa</taxon>
        <taxon>Arthropoda</taxon>
        <taxon>Hexapoda</taxon>
        <taxon>Insecta</taxon>
        <taxon>Pterygota</taxon>
        <taxon>Neoptera</taxon>
        <taxon>Endopterygota</taxon>
        <taxon>Coleoptera</taxon>
        <taxon>Polyphaga</taxon>
        <taxon>Cucujiformia</taxon>
        <taxon>Tenebrionidae</taxon>
        <taxon>Tenebrionidae incertae sedis</taxon>
        <taxon>Tribolium</taxon>
    </lineage>
</organism>
<dbReference type="Pfam" id="PF00043">
    <property type="entry name" value="GST_C"/>
    <property type="match status" value="2"/>
</dbReference>
<evidence type="ECO:0000259" key="3">
    <source>
        <dbReference type="PROSITE" id="PS50405"/>
    </source>
</evidence>
<dbReference type="AlphaFoldDB" id="A0A139WNJ3"/>
<dbReference type="SUPFAM" id="SSF52833">
    <property type="entry name" value="Thioredoxin-like"/>
    <property type="match status" value="2"/>
</dbReference>
<keyword evidence="5" id="KW-1185">Reference proteome</keyword>
<reference evidence="4 5" key="2">
    <citation type="journal article" date="2010" name="Nucleic Acids Res.">
        <title>BeetleBase in 2010: revisions to provide comprehensive genomic information for Tribolium castaneum.</title>
        <authorList>
            <person name="Kim H.S."/>
            <person name="Murphy T."/>
            <person name="Xia J."/>
            <person name="Caragea D."/>
            <person name="Park Y."/>
            <person name="Beeman R.W."/>
            <person name="Lorenzen M.D."/>
            <person name="Butcher S."/>
            <person name="Manak J.R."/>
            <person name="Brown S.J."/>
        </authorList>
    </citation>
    <scope>GENOME REANNOTATION</scope>
    <source>
        <strain evidence="4 5">Georgia GA2</strain>
    </source>
</reference>
<dbReference type="PROSITE" id="PS50404">
    <property type="entry name" value="GST_NTER"/>
    <property type="match status" value="2"/>
</dbReference>
<dbReference type="GO" id="GO:0006749">
    <property type="term" value="P:glutathione metabolic process"/>
    <property type="evidence" value="ECO:0000318"/>
    <property type="project" value="GO_Central"/>
</dbReference>
<dbReference type="SFLD" id="SFLDG01153">
    <property type="entry name" value="Main.4:_Theta-like"/>
    <property type="match status" value="2"/>
</dbReference>
<proteinExistence type="predicted"/>
<gene>
    <name evidence="4" type="primary">AUGUSTUS-3.0.2_32024</name>
    <name evidence="4" type="ORF">TcasGA2_TC032024</name>
</gene>
<dbReference type="Pfam" id="PF13409">
    <property type="entry name" value="GST_N_2"/>
    <property type="match status" value="1"/>
</dbReference>
<dbReference type="InterPro" id="IPR036282">
    <property type="entry name" value="Glutathione-S-Trfase_C_sf"/>
</dbReference>
<name>A0A139WNJ3_TRICA</name>
<sequence length="410" mass="46785">MAPTLYMFQASSNVRAVLITAKAIDLKFNEKEIDFLHQDHLKPEYLQLNPQHTIPTLVDDDFILWDSHAIMIYLVSKYAKNDALYPADLKKRAVIHQRLHFESGVLAVQMRNFAFAVLYEDKTTIDQKDKDAIQESYAIMETFLEGKNWMAGDSVTIADYSLVATVSTLNAFVSIDTEKYQKLAKWVQRDKTMAPTLYMIQASPPVRAVLITAKAIGLDLNQKDINFFQDEHLKPHFLKLNPQHTIPTLEDEDGFAVWDSHAIMTYLVSKYAKDDSVYPQDIKKRAVVNQRLFFESGVIFFHMRNIARSLLVHCQNFINEDDKDGMIEGFGLLEKLLEGKKWAAGDFVSLADYSLISSVGTAVTIIPVDSEEYPNLTAWMKRCEELPEYAANAKGLKEAAEMLKLRLTRK</sequence>
<reference evidence="4 5" key="1">
    <citation type="journal article" date="2008" name="Nature">
        <title>The genome of the model beetle and pest Tribolium castaneum.</title>
        <authorList>
            <consortium name="Tribolium Genome Sequencing Consortium"/>
            <person name="Richards S."/>
            <person name="Gibbs R.A."/>
            <person name="Weinstock G.M."/>
            <person name="Brown S.J."/>
            <person name="Denell R."/>
            <person name="Beeman R.W."/>
            <person name="Gibbs R."/>
            <person name="Beeman R.W."/>
            <person name="Brown S.J."/>
            <person name="Bucher G."/>
            <person name="Friedrich M."/>
            <person name="Grimmelikhuijzen C.J."/>
            <person name="Klingler M."/>
            <person name="Lorenzen M."/>
            <person name="Richards S."/>
            <person name="Roth S."/>
            <person name="Schroder R."/>
            <person name="Tautz D."/>
            <person name="Zdobnov E.M."/>
            <person name="Muzny D."/>
            <person name="Gibbs R.A."/>
            <person name="Weinstock G.M."/>
            <person name="Attaway T."/>
            <person name="Bell S."/>
            <person name="Buhay C.J."/>
            <person name="Chandrabose M.N."/>
            <person name="Chavez D."/>
            <person name="Clerk-Blankenburg K.P."/>
            <person name="Cree A."/>
            <person name="Dao M."/>
            <person name="Davis C."/>
            <person name="Chacko J."/>
            <person name="Dinh H."/>
            <person name="Dugan-Rocha S."/>
            <person name="Fowler G."/>
            <person name="Garner T.T."/>
            <person name="Garnes J."/>
            <person name="Gnirke A."/>
            <person name="Hawes A."/>
            <person name="Hernandez J."/>
            <person name="Hines S."/>
            <person name="Holder M."/>
            <person name="Hume J."/>
            <person name="Jhangiani S.N."/>
            <person name="Joshi V."/>
            <person name="Khan Z.M."/>
            <person name="Jackson L."/>
            <person name="Kovar C."/>
            <person name="Kowis A."/>
            <person name="Lee S."/>
            <person name="Lewis L.R."/>
            <person name="Margolis J."/>
            <person name="Morgan M."/>
            <person name="Nazareth L.V."/>
            <person name="Nguyen N."/>
            <person name="Okwuonu G."/>
            <person name="Parker D."/>
            <person name="Richards S."/>
            <person name="Ruiz S.J."/>
            <person name="Santibanez J."/>
            <person name="Savard J."/>
            <person name="Scherer S.E."/>
            <person name="Schneider B."/>
            <person name="Sodergren E."/>
            <person name="Tautz D."/>
            <person name="Vattahil S."/>
            <person name="Villasana D."/>
            <person name="White C.S."/>
            <person name="Wright R."/>
            <person name="Park Y."/>
            <person name="Beeman R.W."/>
            <person name="Lord J."/>
            <person name="Oppert B."/>
            <person name="Lorenzen M."/>
            <person name="Brown S."/>
            <person name="Wang L."/>
            <person name="Savard J."/>
            <person name="Tautz D."/>
            <person name="Richards S."/>
            <person name="Weinstock G."/>
            <person name="Gibbs R.A."/>
            <person name="Liu Y."/>
            <person name="Worley K."/>
            <person name="Weinstock G."/>
            <person name="Elsik C.G."/>
            <person name="Reese J.T."/>
            <person name="Elhaik E."/>
            <person name="Landan G."/>
            <person name="Graur D."/>
            <person name="Arensburger P."/>
            <person name="Atkinson P."/>
            <person name="Beeman R.W."/>
            <person name="Beidler J."/>
            <person name="Brown S.J."/>
            <person name="Demuth J.P."/>
            <person name="Drury D.W."/>
            <person name="Du Y.Z."/>
            <person name="Fujiwara H."/>
            <person name="Lorenzen M."/>
            <person name="Maselli V."/>
            <person name="Osanai M."/>
            <person name="Park Y."/>
            <person name="Robertson H.M."/>
            <person name="Tu Z."/>
            <person name="Wang J.J."/>
            <person name="Wang S."/>
            <person name="Richards S."/>
            <person name="Song H."/>
            <person name="Zhang L."/>
            <person name="Sodergren E."/>
            <person name="Werner D."/>
            <person name="Stanke M."/>
            <person name="Morgenstern B."/>
            <person name="Solovyev V."/>
            <person name="Kosarev P."/>
            <person name="Brown G."/>
            <person name="Chen H.C."/>
            <person name="Ermolaeva O."/>
            <person name="Hlavina W."/>
            <person name="Kapustin Y."/>
            <person name="Kiryutin B."/>
            <person name="Kitts P."/>
            <person name="Maglott D."/>
            <person name="Pruitt K."/>
            <person name="Sapojnikov V."/>
            <person name="Souvorov A."/>
            <person name="Mackey A.J."/>
            <person name="Waterhouse R.M."/>
            <person name="Wyder S."/>
            <person name="Zdobnov E.M."/>
            <person name="Zdobnov E.M."/>
            <person name="Wyder S."/>
            <person name="Kriventseva E.V."/>
            <person name="Kadowaki T."/>
            <person name="Bork P."/>
            <person name="Aranda M."/>
            <person name="Bao R."/>
            <person name="Beermann A."/>
            <person name="Berns N."/>
            <person name="Bolognesi R."/>
            <person name="Bonneton F."/>
            <person name="Bopp D."/>
            <person name="Brown S.J."/>
            <person name="Bucher G."/>
            <person name="Butts T."/>
            <person name="Chaumot A."/>
            <person name="Denell R.E."/>
            <person name="Ferrier D.E."/>
            <person name="Friedrich M."/>
            <person name="Gordon C.M."/>
            <person name="Jindra M."/>
            <person name="Klingler M."/>
            <person name="Lan Q."/>
            <person name="Lattorff H.M."/>
            <person name="Laudet V."/>
            <person name="von Levetsow C."/>
            <person name="Liu Z."/>
            <person name="Lutz R."/>
            <person name="Lynch J.A."/>
            <person name="da Fonseca R.N."/>
            <person name="Posnien N."/>
            <person name="Reuter R."/>
            <person name="Roth S."/>
            <person name="Savard J."/>
            <person name="Schinko J.B."/>
            <person name="Schmitt C."/>
            <person name="Schoppmeier M."/>
            <person name="Schroder R."/>
            <person name="Shippy T.D."/>
            <person name="Simonnet F."/>
            <person name="Marques-Souza H."/>
            <person name="Tautz D."/>
            <person name="Tomoyasu Y."/>
            <person name="Trauner J."/>
            <person name="Van der Zee M."/>
            <person name="Vervoort M."/>
            <person name="Wittkopp N."/>
            <person name="Wimmer E.A."/>
            <person name="Yang X."/>
            <person name="Jones A.K."/>
            <person name="Sattelle D.B."/>
            <person name="Ebert P.R."/>
            <person name="Nelson D."/>
            <person name="Scott J.G."/>
            <person name="Beeman R.W."/>
            <person name="Muthukrishnan S."/>
            <person name="Kramer K.J."/>
            <person name="Arakane Y."/>
            <person name="Beeman R.W."/>
            <person name="Zhu Q."/>
            <person name="Hogenkamp D."/>
            <person name="Dixit R."/>
            <person name="Oppert B."/>
            <person name="Jiang H."/>
            <person name="Zou Z."/>
            <person name="Marshall J."/>
            <person name="Elpidina E."/>
            <person name="Vinokurov K."/>
            <person name="Oppert C."/>
            <person name="Zou Z."/>
            <person name="Evans J."/>
            <person name="Lu Z."/>
            <person name="Zhao P."/>
            <person name="Sumathipala N."/>
            <person name="Altincicek B."/>
            <person name="Vilcinskas A."/>
            <person name="Williams M."/>
            <person name="Hultmark D."/>
            <person name="Hetru C."/>
            <person name="Jiang H."/>
            <person name="Grimmelikhuijzen C.J."/>
            <person name="Hauser F."/>
            <person name="Cazzamali G."/>
            <person name="Williamson M."/>
            <person name="Park Y."/>
            <person name="Li B."/>
            <person name="Tanaka Y."/>
            <person name="Predel R."/>
            <person name="Neupert S."/>
            <person name="Schachtner J."/>
            <person name="Verleyen P."/>
            <person name="Raible F."/>
            <person name="Bork P."/>
            <person name="Friedrich M."/>
            <person name="Walden K.K."/>
            <person name="Robertson H.M."/>
            <person name="Angeli S."/>
            <person name="Foret S."/>
            <person name="Bucher G."/>
            <person name="Schuetz S."/>
            <person name="Maleszka R."/>
            <person name="Wimmer E.A."/>
            <person name="Beeman R.W."/>
            <person name="Lorenzen M."/>
            <person name="Tomoyasu Y."/>
            <person name="Miller S.C."/>
            <person name="Grossmann D."/>
            <person name="Bucher G."/>
        </authorList>
    </citation>
    <scope>NUCLEOTIDE SEQUENCE [LARGE SCALE GENOMIC DNA]</scope>
    <source>
        <strain evidence="4 5">Georgia GA2</strain>
    </source>
</reference>
<evidence type="ECO:0000313" key="4">
    <source>
        <dbReference type="EMBL" id="KYB29483.1"/>
    </source>
</evidence>
<dbReference type="Proteomes" id="UP000007266">
    <property type="component" value="Linkage group 2"/>
</dbReference>
<dbReference type="PROSITE" id="PS50405">
    <property type="entry name" value="GST_CTER"/>
    <property type="match status" value="2"/>
</dbReference>
<feature type="domain" description="GST C-terminal" evidence="3">
    <location>
        <begin position="281"/>
        <end position="410"/>
    </location>
</feature>
<dbReference type="CDD" id="cd03045">
    <property type="entry name" value="GST_N_Delta_Epsilon"/>
    <property type="match status" value="2"/>
</dbReference>
<dbReference type="InParanoid" id="A0A139WNJ3"/>
<dbReference type="PANTHER" id="PTHR43969">
    <property type="entry name" value="GLUTATHIONE S TRANSFERASE D10, ISOFORM A-RELATED"/>
    <property type="match status" value="1"/>
</dbReference>
<dbReference type="EMBL" id="KQ971311">
    <property type="protein sequence ID" value="KYB29483.1"/>
    <property type="molecule type" value="Genomic_DNA"/>
</dbReference>
<dbReference type="FunFam" id="3.40.30.10:FF:000034">
    <property type="entry name" value="glutathione S-transferase 1"/>
    <property type="match status" value="2"/>
</dbReference>
<dbReference type="InterPro" id="IPR010987">
    <property type="entry name" value="Glutathione-S-Trfase_C-like"/>
</dbReference>
<dbReference type="eggNOG" id="KOG0867">
    <property type="taxonomic scope" value="Eukaryota"/>
</dbReference>
<dbReference type="Pfam" id="PF02798">
    <property type="entry name" value="GST_N"/>
    <property type="match status" value="1"/>
</dbReference>
<dbReference type="Gene3D" id="1.20.1050.10">
    <property type="match status" value="2"/>
</dbReference>
<dbReference type="Gene3D" id="3.40.30.10">
    <property type="entry name" value="Glutaredoxin"/>
    <property type="match status" value="2"/>
</dbReference>
<evidence type="ECO:0000259" key="2">
    <source>
        <dbReference type="PROSITE" id="PS50404"/>
    </source>
</evidence>
<dbReference type="FunFam" id="1.20.1050.10:FF:000007">
    <property type="entry name" value="Glutathione S-transferase 1-1"/>
    <property type="match status" value="2"/>
</dbReference>
<evidence type="ECO:0000256" key="1">
    <source>
        <dbReference type="ARBA" id="ARBA00011738"/>
    </source>
</evidence>
<dbReference type="STRING" id="7070.A0A139WNJ3"/>
<dbReference type="InterPro" id="IPR040079">
    <property type="entry name" value="Glutathione_S-Trfase"/>
</dbReference>
<feature type="domain" description="GST N-terminal" evidence="2">
    <location>
        <begin position="1"/>
        <end position="82"/>
    </location>
</feature>
<feature type="domain" description="GST C-terminal" evidence="3">
    <location>
        <begin position="88"/>
        <end position="209"/>
    </location>
</feature>
<dbReference type="CDD" id="cd03177">
    <property type="entry name" value="GST_C_Delta_Epsilon"/>
    <property type="match status" value="2"/>
</dbReference>
<dbReference type="SFLD" id="SFLDG00358">
    <property type="entry name" value="Main_(cytGST)"/>
    <property type="match status" value="2"/>
</dbReference>
<dbReference type="InterPro" id="IPR004046">
    <property type="entry name" value="GST_C"/>
</dbReference>
<dbReference type="SFLD" id="SFLDS00019">
    <property type="entry name" value="Glutathione_Transferase_(cytos"/>
    <property type="match status" value="2"/>
</dbReference>
<dbReference type="InterPro" id="IPR036249">
    <property type="entry name" value="Thioredoxin-like_sf"/>
</dbReference>
<comment type="subunit">
    <text evidence="1">Homodimer.</text>
</comment>
<dbReference type="GO" id="GO:0004364">
    <property type="term" value="F:glutathione transferase activity"/>
    <property type="evidence" value="ECO:0000318"/>
    <property type="project" value="GO_Central"/>
</dbReference>